<dbReference type="InterPro" id="IPR035976">
    <property type="entry name" value="Sushi/SCR/CCP_sf"/>
</dbReference>
<reference evidence="7" key="1">
    <citation type="submission" date="2018-07" db="EMBL/GenBank/DDBJ databases">
        <authorList>
            <person name="Quirk P.G."/>
            <person name="Krulwich T.A."/>
        </authorList>
    </citation>
    <scope>NUCLEOTIDE SEQUENCE</scope>
</reference>
<dbReference type="SMART" id="SM00032">
    <property type="entry name" value="CCP"/>
    <property type="match status" value="1"/>
</dbReference>
<evidence type="ECO:0000313" key="7">
    <source>
        <dbReference type="EMBL" id="SSX36070.1"/>
    </source>
</evidence>
<dbReference type="PANTHER" id="PTHR19325:SF575">
    <property type="entry name" value="LOCOMOTION-RELATED PROTEIN HIKARU GENKI"/>
    <property type="match status" value="1"/>
</dbReference>
<keyword evidence="4" id="KW-0325">Glycoprotein</keyword>
<evidence type="ECO:0000256" key="2">
    <source>
        <dbReference type="ARBA" id="ARBA00022737"/>
    </source>
</evidence>
<dbReference type="InterPro" id="IPR050350">
    <property type="entry name" value="Compl-Cell_Adhes-Reg"/>
</dbReference>
<dbReference type="CDD" id="cd00033">
    <property type="entry name" value="CCP"/>
    <property type="match status" value="2"/>
</dbReference>
<protein>
    <submittedName>
        <fullName evidence="7">CSON012493 protein</fullName>
    </submittedName>
</protein>
<sequence length="335" mass="38153">MLGDSVRVCQLNGKWSGTNPECVSKHFCSPIDIPENSTVIYATEKGTIKATNVTQYRTGTLAEIQCNEETHPDGDNLITCLNDGTWDNPPPKCIPDKITVEVIETEEIILVTEPTTETILQSTTLQFNRKLVPDKAFWKSLHSYLFFGCNYEHNTGKRSSLCDKYPTNLTDLKNIGADHISAALENTDQRLIDLFDNTLASINFQNIDIGTLFEYILYQNETSDEDKFDKNMENSFRLTLCFYINMLWNDKFNIVNSIRDSSTEEIPSKEEISSDYDSNEDVGTRIIRLFKKIVQPAYIKLIEMENNENPQPTKRPLTGLQALIASKEYENANKD</sequence>
<gene>
    <name evidence="7" type="primary">CSON012493</name>
</gene>
<evidence type="ECO:0000259" key="6">
    <source>
        <dbReference type="PROSITE" id="PS50923"/>
    </source>
</evidence>
<keyword evidence="3 5" id="KW-1015">Disulfide bond</keyword>
<evidence type="ECO:0000256" key="4">
    <source>
        <dbReference type="ARBA" id="ARBA00023180"/>
    </source>
</evidence>
<keyword evidence="1 5" id="KW-0768">Sushi</keyword>
<dbReference type="PROSITE" id="PS50923">
    <property type="entry name" value="SUSHI"/>
    <property type="match status" value="2"/>
</dbReference>
<dbReference type="SUPFAM" id="SSF57535">
    <property type="entry name" value="Complement control module/SCR domain"/>
    <property type="match status" value="2"/>
</dbReference>
<keyword evidence="2" id="KW-0677">Repeat</keyword>
<evidence type="ECO:0000256" key="5">
    <source>
        <dbReference type="PROSITE-ProRule" id="PRU00302"/>
    </source>
</evidence>
<dbReference type="Pfam" id="PF00084">
    <property type="entry name" value="Sushi"/>
    <property type="match status" value="2"/>
</dbReference>
<dbReference type="InterPro" id="IPR000436">
    <property type="entry name" value="Sushi_SCR_CCP_dom"/>
</dbReference>
<accession>A0A336N0U6</accession>
<feature type="domain" description="Sushi" evidence="6">
    <location>
        <begin position="1"/>
        <end position="24"/>
    </location>
</feature>
<dbReference type="Gene3D" id="2.10.70.10">
    <property type="entry name" value="Complement Module, domain 1"/>
    <property type="match status" value="1"/>
</dbReference>
<dbReference type="AlphaFoldDB" id="A0A336N0U6"/>
<dbReference type="PANTHER" id="PTHR19325">
    <property type="entry name" value="COMPLEMENT COMPONENT-RELATED SUSHI DOMAIN-CONTAINING"/>
    <property type="match status" value="1"/>
</dbReference>
<organism evidence="7">
    <name type="scientific">Culicoides sonorensis</name>
    <name type="common">Biting midge</name>
    <dbReference type="NCBI Taxonomy" id="179676"/>
    <lineage>
        <taxon>Eukaryota</taxon>
        <taxon>Metazoa</taxon>
        <taxon>Ecdysozoa</taxon>
        <taxon>Arthropoda</taxon>
        <taxon>Hexapoda</taxon>
        <taxon>Insecta</taxon>
        <taxon>Pterygota</taxon>
        <taxon>Neoptera</taxon>
        <taxon>Endopterygota</taxon>
        <taxon>Diptera</taxon>
        <taxon>Nematocera</taxon>
        <taxon>Chironomoidea</taxon>
        <taxon>Ceratopogonidae</taxon>
        <taxon>Ceratopogoninae</taxon>
        <taxon>Culicoides</taxon>
        <taxon>Monoculicoides</taxon>
    </lineage>
</organism>
<evidence type="ECO:0000256" key="3">
    <source>
        <dbReference type="ARBA" id="ARBA00023157"/>
    </source>
</evidence>
<feature type="domain" description="Sushi" evidence="6">
    <location>
        <begin position="26"/>
        <end position="95"/>
    </location>
</feature>
<evidence type="ECO:0000256" key="1">
    <source>
        <dbReference type="ARBA" id="ARBA00022659"/>
    </source>
</evidence>
<dbReference type="VEuPathDB" id="VectorBase:CSON012493"/>
<dbReference type="EMBL" id="UFQT01005970">
    <property type="protein sequence ID" value="SSX36070.1"/>
    <property type="molecule type" value="Genomic_DNA"/>
</dbReference>
<proteinExistence type="predicted"/>
<comment type="caution">
    <text evidence="5">Lacks conserved residue(s) required for the propagation of feature annotation.</text>
</comment>
<feature type="disulfide bond" evidence="5">
    <location>
        <begin position="66"/>
        <end position="93"/>
    </location>
</feature>
<name>A0A336N0U6_CULSO</name>